<gene>
    <name evidence="2" type="ORF">SAMN05421771_0972</name>
</gene>
<feature type="region of interest" description="Disordered" evidence="1">
    <location>
        <begin position="1"/>
        <end position="82"/>
    </location>
</feature>
<accession>A0A1I6LMN8</accession>
<dbReference type="Proteomes" id="UP000199024">
    <property type="component" value="Unassembled WGS sequence"/>
</dbReference>
<protein>
    <submittedName>
        <fullName evidence="2">Uncharacterized protein</fullName>
    </submittedName>
</protein>
<feature type="compositionally biased region" description="Polar residues" evidence="1">
    <location>
        <begin position="65"/>
        <end position="82"/>
    </location>
</feature>
<dbReference type="AlphaFoldDB" id="A0A1I6LMN8"/>
<dbReference type="STRING" id="474950.SAMN05421771_0972"/>
<name>A0A1I6LMN8_9BACT</name>
<proteinExistence type="predicted"/>
<reference evidence="2 3" key="1">
    <citation type="submission" date="2016-10" db="EMBL/GenBank/DDBJ databases">
        <authorList>
            <person name="de Groot N.N."/>
        </authorList>
    </citation>
    <scope>NUCLEOTIDE SEQUENCE [LARGE SCALE GENOMIC DNA]</scope>
    <source>
        <strain evidence="2 3">DSM 21001</strain>
    </source>
</reference>
<dbReference type="EMBL" id="FOZL01000001">
    <property type="protein sequence ID" value="SFS04754.1"/>
    <property type="molecule type" value="Genomic_DNA"/>
</dbReference>
<organism evidence="2 3">
    <name type="scientific">Granulicella pectinivorans</name>
    <dbReference type="NCBI Taxonomy" id="474950"/>
    <lineage>
        <taxon>Bacteria</taxon>
        <taxon>Pseudomonadati</taxon>
        <taxon>Acidobacteriota</taxon>
        <taxon>Terriglobia</taxon>
        <taxon>Terriglobales</taxon>
        <taxon>Acidobacteriaceae</taxon>
        <taxon>Granulicella</taxon>
    </lineage>
</organism>
<evidence type="ECO:0000256" key="1">
    <source>
        <dbReference type="SAM" id="MobiDB-lite"/>
    </source>
</evidence>
<dbReference type="RefSeq" id="WP_141223809.1">
    <property type="nucleotide sequence ID" value="NZ_FOZL01000001.1"/>
</dbReference>
<keyword evidence="3" id="KW-1185">Reference proteome</keyword>
<evidence type="ECO:0000313" key="2">
    <source>
        <dbReference type="EMBL" id="SFS04754.1"/>
    </source>
</evidence>
<sequence>MAQASNQAADEVRNAAKPGEPVNKGGGHGGAPQPSGPKGDNPATAGPGPVGVVSGTPENALGHLNPSSPEDGNTTPGSTTVK</sequence>
<evidence type="ECO:0000313" key="3">
    <source>
        <dbReference type="Proteomes" id="UP000199024"/>
    </source>
</evidence>
<feature type="compositionally biased region" description="Low complexity" evidence="1">
    <location>
        <begin position="31"/>
        <end position="57"/>
    </location>
</feature>